<keyword evidence="6" id="KW-1185">Reference proteome</keyword>
<dbReference type="OrthoDB" id="6020543at2759"/>
<dbReference type="PANTHER" id="PTHR45708">
    <property type="entry name" value="ENDOCHITINASE"/>
    <property type="match status" value="1"/>
</dbReference>
<comment type="caution">
    <text evidence="5">The sequence shown here is derived from an EMBL/GenBank/DDBJ whole genome shotgun (WGS) entry which is preliminary data.</text>
</comment>
<dbReference type="InterPro" id="IPR017853">
    <property type="entry name" value="GH"/>
</dbReference>
<evidence type="ECO:0000256" key="3">
    <source>
        <dbReference type="SAM" id="SignalP"/>
    </source>
</evidence>
<feature type="signal peptide" evidence="3">
    <location>
        <begin position="1"/>
        <end position="26"/>
    </location>
</feature>
<dbReference type="PANTHER" id="PTHR45708:SF49">
    <property type="entry name" value="ENDOCHITINASE"/>
    <property type="match status" value="1"/>
</dbReference>
<dbReference type="InterPro" id="IPR045321">
    <property type="entry name" value="Cts1-like"/>
</dbReference>
<keyword evidence="1" id="KW-0378">Hydrolase</keyword>
<evidence type="ECO:0000256" key="1">
    <source>
        <dbReference type="ARBA" id="ARBA00022801"/>
    </source>
</evidence>
<sequence length="603" mass="65348">MVSLTNTSFIFLSAILVLSFCKHSYASSVSPGLVAYWGQGVNDEEGNLAVTCATGYYSVVNIAFLDTFGAGQEPVINLGDHTGGVSSDILTCQEQGVKVYISLGGAGIYNLTSEEDAESVADYVWNALLGGKSDAVKRPFGDVVLDGVDLYIEGGSPKYWPHFVKYLKGLYQTQDQKVFDLSAAPQCVVPDYYLGEAISTGLFDYVWPHFHNNNPCNYGDDGDIGKLTDAWSKWNSSLSQFSTKLLLGIPASLDQAPSGGYIPPDELKEKICPILKEYPIYGGIMLYGYKDDKRDEYAAAIKDSCLTTSPVTNPKGLVVYWGQGENDEEGDLAETCATGYYSIVNIAFLDTFGDGQAPAINLGDHTGGVSSDILTCQEQGVKVYISLGGAGIYNLTSEEDAESVADYVWNALLGGKSDAVKRPFGDIILDGVDLYIEGGSPKYWPHFVKYLKGLYQTQDQKIFDLSAAPQCVLPDYYLGEAINTGLFDSVWPHFHNNPDCQYSDGDTGKLTNAWSRWNASLSQFPGTKLFLGVPASLDQAPSGGYIEPDVLKEQICPTLNEYAIYGGIMLYGFKDGKRDEYAVAIKDSCVTGSVSLPGLISSM</sequence>
<evidence type="ECO:0000259" key="4">
    <source>
        <dbReference type="PROSITE" id="PS51910"/>
    </source>
</evidence>
<reference evidence="5" key="2">
    <citation type="journal article" date="2023" name="Plants (Basel)">
        <title>Annotation of the Turnera subulata (Passifloraceae) Draft Genome Reveals the S-Locus Evolved after the Divergence of Turneroideae from Passifloroideae in a Stepwise Manner.</title>
        <authorList>
            <person name="Henning P.M."/>
            <person name="Roalson E.H."/>
            <person name="Mir W."/>
            <person name="McCubbin A.G."/>
            <person name="Shore J.S."/>
        </authorList>
    </citation>
    <scope>NUCLEOTIDE SEQUENCE</scope>
    <source>
        <strain evidence="5">F60SS</strain>
    </source>
</reference>
<reference evidence="5" key="1">
    <citation type="submission" date="2022-02" db="EMBL/GenBank/DDBJ databases">
        <authorList>
            <person name="Henning P.M."/>
            <person name="McCubbin A.G."/>
            <person name="Shore J.S."/>
        </authorList>
    </citation>
    <scope>NUCLEOTIDE SEQUENCE</scope>
    <source>
        <strain evidence="5">F60SS</strain>
        <tissue evidence="5">Leaves</tissue>
    </source>
</reference>
<evidence type="ECO:0000313" key="5">
    <source>
        <dbReference type="EMBL" id="KAJ4823788.1"/>
    </source>
</evidence>
<keyword evidence="3" id="KW-0732">Signal</keyword>
<feature type="domain" description="GH18" evidence="4">
    <location>
        <begin position="31"/>
        <end position="308"/>
    </location>
</feature>
<dbReference type="AlphaFoldDB" id="A0A9Q0F2G6"/>
<evidence type="ECO:0000256" key="2">
    <source>
        <dbReference type="ARBA" id="ARBA00023295"/>
    </source>
</evidence>
<evidence type="ECO:0000313" key="6">
    <source>
        <dbReference type="Proteomes" id="UP001141552"/>
    </source>
</evidence>
<feature type="domain" description="GH18" evidence="4">
    <location>
        <begin position="315"/>
        <end position="592"/>
    </location>
</feature>
<feature type="chain" id="PRO_5040382466" description="GH18 domain-containing protein" evidence="3">
    <location>
        <begin position="27"/>
        <end position="603"/>
    </location>
</feature>
<gene>
    <name evidence="5" type="ORF">Tsubulata_042596</name>
</gene>
<dbReference type="EMBL" id="JAKUCV010007357">
    <property type="protein sequence ID" value="KAJ4823788.1"/>
    <property type="molecule type" value="Genomic_DNA"/>
</dbReference>
<protein>
    <recommendedName>
        <fullName evidence="4">GH18 domain-containing protein</fullName>
    </recommendedName>
</protein>
<name>A0A9Q0F2G6_9ROSI</name>
<dbReference type="PROSITE" id="PS51910">
    <property type="entry name" value="GH18_2"/>
    <property type="match status" value="2"/>
</dbReference>
<dbReference type="Proteomes" id="UP001141552">
    <property type="component" value="Unassembled WGS sequence"/>
</dbReference>
<dbReference type="GO" id="GO:0005975">
    <property type="term" value="P:carbohydrate metabolic process"/>
    <property type="evidence" value="ECO:0007669"/>
    <property type="project" value="InterPro"/>
</dbReference>
<dbReference type="GO" id="GO:0005576">
    <property type="term" value="C:extracellular region"/>
    <property type="evidence" value="ECO:0007669"/>
    <property type="project" value="TreeGrafter"/>
</dbReference>
<organism evidence="5 6">
    <name type="scientific">Turnera subulata</name>
    <dbReference type="NCBI Taxonomy" id="218843"/>
    <lineage>
        <taxon>Eukaryota</taxon>
        <taxon>Viridiplantae</taxon>
        <taxon>Streptophyta</taxon>
        <taxon>Embryophyta</taxon>
        <taxon>Tracheophyta</taxon>
        <taxon>Spermatophyta</taxon>
        <taxon>Magnoliopsida</taxon>
        <taxon>eudicotyledons</taxon>
        <taxon>Gunneridae</taxon>
        <taxon>Pentapetalae</taxon>
        <taxon>rosids</taxon>
        <taxon>fabids</taxon>
        <taxon>Malpighiales</taxon>
        <taxon>Passifloraceae</taxon>
        <taxon>Turnera</taxon>
    </lineage>
</organism>
<dbReference type="Gene3D" id="3.20.20.80">
    <property type="entry name" value="Glycosidases"/>
    <property type="match status" value="2"/>
</dbReference>
<keyword evidence="2" id="KW-0326">Glycosidase</keyword>
<dbReference type="SUPFAM" id="SSF51445">
    <property type="entry name" value="(Trans)glycosidases"/>
    <property type="match status" value="2"/>
</dbReference>
<accession>A0A9Q0F2G6</accession>
<proteinExistence type="predicted"/>
<dbReference type="CDD" id="cd02877">
    <property type="entry name" value="GH18_hevamine_XipI_class_III"/>
    <property type="match status" value="2"/>
</dbReference>
<dbReference type="InterPro" id="IPR050542">
    <property type="entry name" value="Glycosyl_Hydrlase18_Chitinase"/>
</dbReference>
<dbReference type="InterPro" id="IPR001223">
    <property type="entry name" value="Glyco_hydro18_cat"/>
</dbReference>
<dbReference type="GO" id="GO:0004568">
    <property type="term" value="F:chitinase activity"/>
    <property type="evidence" value="ECO:0007669"/>
    <property type="project" value="TreeGrafter"/>
</dbReference>